<organism evidence="2 3">
    <name type="scientific">Latimeria chalumnae</name>
    <name type="common">Coelacanth</name>
    <dbReference type="NCBI Taxonomy" id="7897"/>
    <lineage>
        <taxon>Eukaryota</taxon>
        <taxon>Metazoa</taxon>
        <taxon>Chordata</taxon>
        <taxon>Craniata</taxon>
        <taxon>Vertebrata</taxon>
        <taxon>Euteleostomi</taxon>
        <taxon>Coelacanthiformes</taxon>
        <taxon>Coelacanthidae</taxon>
        <taxon>Latimeria</taxon>
    </lineage>
</organism>
<feature type="domain" description="HAT C-terminal dimerisation" evidence="1">
    <location>
        <begin position="39"/>
        <end position="98"/>
    </location>
</feature>
<dbReference type="PANTHER" id="PTHR46289">
    <property type="entry name" value="52 KDA REPRESSOR OF THE INHIBITOR OF THE PROTEIN KINASE-LIKE PROTEIN-RELATED"/>
    <property type="match status" value="1"/>
</dbReference>
<dbReference type="InterPro" id="IPR052958">
    <property type="entry name" value="IFN-induced_PKR_regulator"/>
</dbReference>
<dbReference type="Pfam" id="PF05699">
    <property type="entry name" value="Dimer_Tnp_hAT"/>
    <property type="match status" value="1"/>
</dbReference>
<dbReference type="GO" id="GO:0046983">
    <property type="term" value="F:protein dimerization activity"/>
    <property type="evidence" value="ECO:0007669"/>
    <property type="project" value="InterPro"/>
</dbReference>
<protein>
    <recommendedName>
        <fullName evidence="1">HAT C-terminal dimerisation domain-containing protein</fullName>
    </recommendedName>
</protein>
<evidence type="ECO:0000259" key="1">
    <source>
        <dbReference type="Pfam" id="PF05699"/>
    </source>
</evidence>
<dbReference type="OMA" id="HDTHSAE"/>
<accession>H2ZS77</accession>
<name>H2ZS77_LATCH</name>
<reference evidence="2" key="3">
    <citation type="submission" date="2025-09" db="UniProtKB">
        <authorList>
            <consortium name="Ensembl"/>
        </authorList>
    </citation>
    <scope>IDENTIFICATION</scope>
</reference>
<evidence type="ECO:0000313" key="3">
    <source>
        <dbReference type="Proteomes" id="UP000008672"/>
    </source>
</evidence>
<dbReference type="HOGENOM" id="CLU_006175_6_2_1"/>
<dbReference type="Proteomes" id="UP000008672">
    <property type="component" value="Unassembled WGS sequence"/>
</dbReference>
<sequence>FTYDLPSSSTFTSELHQWFRMWKDKKTKPSTVSQALEQCDGVFFPNIKCVLQMCTTFLVTSSDCECSISALRLLKTYLHSTMGQERLTALALLYIHRSMTNNKTKVLAEFARRKPQKVLLPSILA</sequence>
<evidence type="ECO:0000313" key="2">
    <source>
        <dbReference type="Ensembl" id="ENSLACP00000000248.1"/>
    </source>
</evidence>
<reference evidence="2" key="2">
    <citation type="submission" date="2025-08" db="UniProtKB">
        <authorList>
            <consortium name="Ensembl"/>
        </authorList>
    </citation>
    <scope>IDENTIFICATION</scope>
</reference>
<dbReference type="GeneTree" id="ENSGT00990000206415"/>
<reference evidence="3" key="1">
    <citation type="submission" date="2011-08" db="EMBL/GenBank/DDBJ databases">
        <title>The draft genome of Latimeria chalumnae.</title>
        <authorList>
            <person name="Di Palma F."/>
            <person name="Alfoldi J."/>
            <person name="Johnson J."/>
            <person name="Berlin A."/>
            <person name="Gnerre S."/>
            <person name="Jaffe D."/>
            <person name="MacCallum I."/>
            <person name="Young S."/>
            <person name="Walker B.J."/>
            <person name="Lander E."/>
            <person name="Lindblad-Toh K."/>
        </authorList>
    </citation>
    <scope>NUCLEOTIDE SEQUENCE [LARGE SCALE GENOMIC DNA]</scope>
    <source>
        <strain evidence="3">Wild caught</strain>
    </source>
</reference>
<dbReference type="EMBL" id="AFYH01169805">
    <property type="status" value="NOT_ANNOTATED_CDS"/>
    <property type="molecule type" value="Genomic_DNA"/>
</dbReference>
<dbReference type="Ensembl" id="ENSLACT00000000250.1">
    <property type="protein sequence ID" value="ENSLACP00000000248.1"/>
    <property type="gene ID" value="ENSLACG00000000223.1"/>
</dbReference>
<dbReference type="STRING" id="7897.ENSLACP00000000248"/>
<dbReference type="PANTHER" id="PTHR46289:SF14">
    <property type="entry name" value="DUF4371 DOMAIN-CONTAINING PROTEIN"/>
    <property type="match status" value="1"/>
</dbReference>
<dbReference type="InParanoid" id="H2ZS77"/>
<keyword evidence="3" id="KW-1185">Reference proteome</keyword>
<dbReference type="AlphaFoldDB" id="H2ZS77"/>
<dbReference type="InterPro" id="IPR008906">
    <property type="entry name" value="HATC_C_dom"/>
</dbReference>
<proteinExistence type="predicted"/>